<accession>A0A8T0JAM2</accession>
<evidence type="ECO:0000313" key="2">
    <source>
        <dbReference type="EMBL" id="KAG0591888.1"/>
    </source>
</evidence>
<evidence type="ECO:0000256" key="1">
    <source>
        <dbReference type="SAM" id="MobiDB-lite"/>
    </source>
</evidence>
<organism evidence="2 3">
    <name type="scientific">Ceratodon purpureus</name>
    <name type="common">Fire moss</name>
    <name type="synonym">Dicranum purpureum</name>
    <dbReference type="NCBI Taxonomy" id="3225"/>
    <lineage>
        <taxon>Eukaryota</taxon>
        <taxon>Viridiplantae</taxon>
        <taxon>Streptophyta</taxon>
        <taxon>Embryophyta</taxon>
        <taxon>Bryophyta</taxon>
        <taxon>Bryophytina</taxon>
        <taxon>Bryopsida</taxon>
        <taxon>Dicranidae</taxon>
        <taxon>Pseudoditrichales</taxon>
        <taxon>Ditrichaceae</taxon>
        <taxon>Ceratodon</taxon>
    </lineage>
</organism>
<dbReference type="EMBL" id="CM026421">
    <property type="protein sequence ID" value="KAG0591888.1"/>
    <property type="molecule type" value="Genomic_DNA"/>
</dbReference>
<feature type="region of interest" description="Disordered" evidence="1">
    <location>
        <begin position="1"/>
        <end position="22"/>
    </location>
</feature>
<evidence type="ECO:0000313" key="3">
    <source>
        <dbReference type="Proteomes" id="UP000822688"/>
    </source>
</evidence>
<sequence>MQKKADRRLAGVPRQFEAQEQGCRNSSRILLHAPQQITLHPSLETSHPSAKGTWRCD</sequence>
<protein>
    <submittedName>
        <fullName evidence="2">Uncharacterized protein</fullName>
    </submittedName>
</protein>
<dbReference type="Proteomes" id="UP000822688">
    <property type="component" value="Chromosome 1"/>
</dbReference>
<comment type="caution">
    <text evidence="2">The sequence shown here is derived from an EMBL/GenBank/DDBJ whole genome shotgun (WGS) entry which is preliminary data.</text>
</comment>
<gene>
    <name evidence="2" type="ORF">KC19_1G209700</name>
</gene>
<keyword evidence="3" id="KW-1185">Reference proteome</keyword>
<dbReference type="AlphaFoldDB" id="A0A8T0JAM2"/>
<reference evidence="2" key="1">
    <citation type="submission" date="2020-06" db="EMBL/GenBank/DDBJ databases">
        <title>WGS assembly of Ceratodon purpureus strain R40.</title>
        <authorList>
            <person name="Carey S.B."/>
            <person name="Jenkins J."/>
            <person name="Shu S."/>
            <person name="Lovell J.T."/>
            <person name="Sreedasyam A."/>
            <person name="Maumus F."/>
            <person name="Tiley G.P."/>
            <person name="Fernandez-Pozo N."/>
            <person name="Barry K."/>
            <person name="Chen C."/>
            <person name="Wang M."/>
            <person name="Lipzen A."/>
            <person name="Daum C."/>
            <person name="Saski C.A."/>
            <person name="Payton A.C."/>
            <person name="Mcbreen J.C."/>
            <person name="Conrad R.E."/>
            <person name="Kollar L.M."/>
            <person name="Olsson S."/>
            <person name="Huttunen S."/>
            <person name="Landis J.B."/>
            <person name="Wickett N.J."/>
            <person name="Johnson M.G."/>
            <person name="Rensing S.A."/>
            <person name="Grimwood J."/>
            <person name="Schmutz J."/>
            <person name="Mcdaniel S.F."/>
        </authorList>
    </citation>
    <scope>NUCLEOTIDE SEQUENCE</scope>
    <source>
        <strain evidence="2">R40</strain>
    </source>
</reference>
<name>A0A8T0JAM2_CERPU</name>
<proteinExistence type="predicted"/>